<organism evidence="1 2">
    <name type="scientific">Solirubrum puertoriconensis</name>
    <dbReference type="NCBI Taxonomy" id="1751427"/>
    <lineage>
        <taxon>Bacteria</taxon>
        <taxon>Pseudomonadati</taxon>
        <taxon>Bacteroidota</taxon>
        <taxon>Cytophagia</taxon>
        <taxon>Cytophagales</taxon>
    </lineage>
</organism>
<keyword evidence="2" id="KW-1185">Reference proteome</keyword>
<gene>
    <name evidence="1" type="ORF">ASU33_05965</name>
</gene>
<evidence type="ECO:0000313" key="1">
    <source>
        <dbReference type="EMBL" id="KUG06868.1"/>
    </source>
</evidence>
<dbReference type="AlphaFoldDB" id="A0A9X0HJ56"/>
<accession>A0A9X0HJ56</accession>
<sequence length="83" mass="9306">MANINRVELTATAVYFHLSDGTFRHCLYTQACATFLYAATPRQRENYVLEQRDSVVNWPDLGGSLTVQGAEVKRLVAEMEPVA</sequence>
<comment type="caution">
    <text evidence="1">The sequence shown here is derived from an EMBL/GenBank/DDBJ whole genome shotgun (WGS) entry which is preliminary data.</text>
</comment>
<dbReference type="EMBL" id="LNAL01000008">
    <property type="protein sequence ID" value="KUG06868.1"/>
    <property type="molecule type" value="Genomic_DNA"/>
</dbReference>
<proteinExistence type="predicted"/>
<evidence type="ECO:0008006" key="3">
    <source>
        <dbReference type="Google" id="ProtNLM"/>
    </source>
</evidence>
<protein>
    <recommendedName>
        <fullName evidence="3">DUF2442 domain-containing protein</fullName>
    </recommendedName>
</protein>
<reference evidence="1 2" key="1">
    <citation type="submission" date="2015-11" db="EMBL/GenBank/DDBJ databases">
        <title>Solirubrum puertoriconensis gen. nov. an environmental bacteria isolated in Puerto Rico.</title>
        <authorList>
            <person name="Cuebas-Irizarry M.F."/>
            <person name="Montalvo-Rodriguez R."/>
        </authorList>
    </citation>
    <scope>NUCLEOTIDE SEQUENCE [LARGE SCALE GENOMIC DNA]</scope>
    <source>
        <strain evidence="1 2">MC1A</strain>
    </source>
</reference>
<evidence type="ECO:0000313" key="2">
    <source>
        <dbReference type="Proteomes" id="UP000054223"/>
    </source>
</evidence>
<name>A0A9X0HJ56_SOLP1</name>
<dbReference type="Proteomes" id="UP000054223">
    <property type="component" value="Unassembled WGS sequence"/>
</dbReference>